<accession>A0A7C5LUF2</accession>
<sequence>MGVFVEIEYEILGIGNAIMDVIAPISDDVLVQNGIEKGSMTLIDQDRALELHTVLETHSTDQISEIAGGSGANTIAGISALGVRAAYIGKVAEDDLGARFTNSLSAEGVQCCAVPLANGPSTARCLIGVTPDGERSMSTFLGANVAFGPDDIDENIVKSAGVTYLEGYLFDTHDQKAAFVHAAEIAKAAGRQVSLTLSDSFCVGRHREAFLHLVEHHVDILFANTDEILSLYETDDLQEALNRVSKADTIACVTRSEKGSVIIVNGDIHKIEAMPVAKVIDTTGAGDQYAAGVLAGRALGLDWPQAGRLGSICAAEVISHYGARPETNIADLAKQAGLEL</sequence>
<evidence type="ECO:0000256" key="1">
    <source>
        <dbReference type="ARBA" id="ARBA00010688"/>
    </source>
</evidence>
<dbReference type="InterPro" id="IPR029056">
    <property type="entry name" value="Ribokinase-like"/>
</dbReference>
<reference evidence="5" key="1">
    <citation type="journal article" date="2020" name="mSystems">
        <title>Genome- and Community-Level Interaction Insights into Carbon Utilization and Element Cycling Functions of Hydrothermarchaeota in Hydrothermal Sediment.</title>
        <authorList>
            <person name="Zhou Z."/>
            <person name="Liu Y."/>
            <person name="Xu W."/>
            <person name="Pan J."/>
            <person name="Luo Z.H."/>
            <person name="Li M."/>
        </authorList>
    </citation>
    <scope>NUCLEOTIDE SEQUENCE [LARGE SCALE GENOMIC DNA]</scope>
    <source>
        <strain evidence="5">HyVt-485</strain>
    </source>
</reference>
<dbReference type="Proteomes" id="UP000885830">
    <property type="component" value="Unassembled WGS sequence"/>
</dbReference>
<dbReference type="SUPFAM" id="SSF53613">
    <property type="entry name" value="Ribokinase-like"/>
    <property type="match status" value="1"/>
</dbReference>
<dbReference type="PANTHER" id="PTHR43320:SF3">
    <property type="entry name" value="CARBOHYDRATE KINASE PFKB DOMAIN-CONTAINING PROTEIN"/>
    <property type="match status" value="1"/>
</dbReference>
<dbReference type="PROSITE" id="PS00584">
    <property type="entry name" value="PFKB_KINASES_2"/>
    <property type="match status" value="1"/>
</dbReference>
<evidence type="ECO:0000256" key="2">
    <source>
        <dbReference type="ARBA" id="ARBA00022679"/>
    </source>
</evidence>
<dbReference type="Gene3D" id="3.40.1190.20">
    <property type="match status" value="1"/>
</dbReference>
<keyword evidence="3 5" id="KW-0418">Kinase</keyword>
<dbReference type="CDD" id="cd01168">
    <property type="entry name" value="adenosine_kinase"/>
    <property type="match status" value="1"/>
</dbReference>
<dbReference type="InterPro" id="IPR052700">
    <property type="entry name" value="Carb_kinase_PfkB-like"/>
</dbReference>
<dbReference type="GO" id="GO:0016301">
    <property type="term" value="F:kinase activity"/>
    <property type="evidence" value="ECO:0007669"/>
    <property type="project" value="UniProtKB-KW"/>
</dbReference>
<keyword evidence="2" id="KW-0808">Transferase</keyword>
<dbReference type="InterPro" id="IPR011611">
    <property type="entry name" value="PfkB_dom"/>
</dbReference>
<evidence type="ECO:0000259" key="4">
    <source>
        <dbReference type="Pfam" id="PF00294"/>
    </source>
</evidence>
<comment type="similarity">
    <text evidence="1">Belongs to the carbohydrate kinase PfkB family.</text>
</comment>
<dbReference type="Pfam" id="PF00294">
    <property type="entry name" value="PfkB"/>
    <property type="match status" value="1"/>
</dbReference>
<gene>
    <name evidence="5" type="ORF">ENJ42_08855</name>
</gene>
<evidence type="ECO:0000256" key="3">
    <source>
        <dbReference type="ARBA" id="ARBA00022777"/>
    </source>
</evidence>
<organism evidence="5">
    <name type="scientific">Hellea balneolensis</name>
    <dbReference type="NCBI Taxonomy" id="287478"/>
    <lineage>
        <taxon>Bacteria</taxon>
        <taxon>Pseudomonadati</taxon>
        <taxon>Pseudomonadota</taxon>
        <taxon>Alphaproteobacteria</taxon>
        <taxon>Maricaulales</taxon>
        <taxon>Robiginitomaculaceae</taxon>
        <taxon>Hellea</taxon>
    </lineage>
</organism>
<proteinExistence type="inferred from homology"/>
<dbReference type="AlphaFoldDB" id="A0A7C5LUF2"/>
<dbReference type="InterPro" id="IPR002173">
    <property type="entry name" value="Carboh/pur_kinase_PfkB_CS"/>
</dbReference>
<dbReference type="PANTHER" id="PTHR43320">
    <property type="entry name" value="SUGAR KINASE"/>
    <property type="match status" value="1"/>
</dbReference>
<name>A0A7C5LUF2_9PROT</name>
<dbReference type="EMBL" id="DRMJ01000464">
    <property type="protein sequence ID" value="HHL43714.1"/>
    <property type="molecule type" value="Genomic_DNA"/>
</dbReference>
<protein>
    <submittedName>
        <fullName evidence="5">Adenosine kinase</fullName>
    </submittedName>
</protein>
<evidence type="ECO:0000313" key="5">
    <source>
        <dbReference type="EMBL" id="HHL43714.1"/>
    </source>
</evidence>
<comment type="caution">
    <text evidence="5">The sequence shown here is derived from an EMBL/GenBank/DDBJ whole genome shotgun (WGS) entry which is preliminary data.</text>
</comment>
<feature type="domain" description="Carbohydrate kinase PfkB" evidence="4">
    <location>
        <begin position="43"/>
        <end position="325"/>
    </location>
</feature>